<reference evidence="3 4" key="1">
    <citation type="submission" date="2023-07" db="EMBL/GenBank/DDBJ databases">
        <title>Sequencing the genomes of 1000 actinobacteria strains.</title>
        <authorList>
            <person name="Klenk H.-P."/>
        </authorList>
    </citation>
    <scope>NUCLEOTIDE SEQUENCE [LARGE SCALE GENOMIC DNA]</scope>
    <source>
        <strain evidence="3 4">DSM 45805</strain>
    </source>
</reference>
<evidence type="ECO:0000256" key="2">
    <source>
        <dbReference type="SAM" id="Phobius"/>
    </source>
</evidence>
<keyword evidence="2" id="KW-1133">Transmembrane helix</keyword>
<dbReference type="Proteomes" id="UP001229651">
    <property type="component" value="Unassembled WGS sequence"/>
</dbReference>
<feature type="compositionally biased region" description="Low complexity" evidence="1">
    <location>
        <begin position="177"/>
        <end position="186"/>
    </location>
</feature>
<feature type="transmembrane region" description="Helical" evidence="2">
    <location>
        <begin position="132"/>
        <end position="152"/>
    </location>
</feature>
<evidence type="ECO:0000256" key="1">
    <source>
        <dbReference type="SAM" id="MobiDB-lite"/>
    </source>
</evidence>
<dbReference type="RefSeq" id="WP_306994619.1">
    <property type="nucleotide sequence ID" value="NZ_JAUSUT010000001.1"/>
</dbReference>
<feature type="region of interest" description="Disordered" evidence="1">
    <location>
        <begin position="160"/>
        <end position="194"/>
    </location>
</feature>
<evidence type="ECO:0000313" key="3">
    <source>
        <dbReference type="EMBL" id="MDQ0380567.1"/>
    </source>
</evidence>
<feature type="transmembrane region" description="Helical" evidence="2">
    <location>
        <begin position="12"/>
        <end position="38"/>
    </location>
</feature>
<accession>A0ABU0EZ29</accession>
<organism evidence="3 4">
    <name type="scientific">Amycolatopsis thermophila</name>
    <dbReference type="NCBI Taxonomy" id="206084"/>
    <lineage>
        <taxon>Bacteria</taxon>
        <taxon>Bacillati</taxon>
        <taxon>Actinomycetota</taxon>
        <taxon>Actinomycetes</taxon>
        <taxon>Pseudonocardiales</taxon>
        <taxon>Pseudonocardiaceae</taxon>
        <taxon>Amycolatopsis</taxon>
    </lineage>
</organism>
<name>A0ABU0EZ29_9PSEU</name>
<proteinExistence type="predicted"/>
<sequence>MKRLTAGGRKAWLATHIVASGAWIGIDVVLAVLVFTAMLTTDPALAAVCYQALRVFTLWPLLVAGLLCLGSGIVLGLGTRYGLVRYWWVAVKLVLNIVLTVLGLVALRPGAEEAAAYGRSLLAGLPGVEPNLVFPPIVSPSCLLIAVLLSVYKPGGRVRGTPSNAGGASRDDRTSRSRNSAASAAVRKSRPTTT</sequence>
<feature type="transmembrane region" description="Helical" evidence="2">
    <location>
        <begin position="58"/>
        <end position="79"/>
    </location>
</feature>
<protein>
    <submittedName>
        <fullName evidence="3">Membrane protein SirB2</fullName>
    </submittedName>
</protein>
<comment type="caution">
    <text evidence="3">The sequence shown here is derived from an EMBL/GenBank/DDBJ whole genome shotgun (WGS) entry which is preliminary data.</text>
</comment>
<feature type="transmembrane region" description="Helical" evidence="2">
    <location>
        <begin position="86"/>
        <end position="107"/>
    </location>
</feature>
<dbReference type="EMBL" id="JAUSUT010000001">
    <property type="protein sequence ID" value="MDQ0380567.1"/>
    <property type="molecule type" value="Genomic_DNA"/>
</dbReference>
<gene>
    <name evidence="3" type="ORF">FB470_004561</name>
</gene>
<keyword evidence="2" id="KW-0812">Transmembrane</keyword>
<keyword evidence="2" id="KW-0472">Membrane</keyword>
<keyword evidence="4" id="KW-1185">Reference proteome</keyword>
<evidence type="ECO:0000313" key="4">
    <source>
        <dbReference type="Proteomes" id="UP001229651"/>
    </source>
</evidence>